<feature type="transmembrane region" description="Helical" evidence="1">
    <location>
        <begin position="199"/>
        <end position="221"/>
    </location>
</feature>
<evidence type="ECO:0000313" key="2">
    <source>
        <dbReference type="EMBL" id="CAC5398190.1"/>
    </source>
</evidence>
<gene>
    <name evidence="2" type="ORF">MCOR_32574</name>
</gene>
<keyword evidence="1" id="KW-1133">Transmembrane helix</keyword>
<protein>
    <submittedName>
        <fullName evidence="2">Uncharacterized protein</fullName>
    </submittedName>
</protein>
<feature type="transmembrane region" description="Helical" evidence="1">
    <location>
        <begin position="123"/>
        <end position="144"/>
    </location>
</feature>
<dbReference type="Proteomes" id="UP000507470">
    <property type="component" value="Unassembled WGS sequence"/>
</dbReference>
<dbReference type="EMBL" id="CACVKT020005837">
    <property type="protein sequence ID" value="CAC5398190.1"/>
    <property type="molecule type" value="Genomic_DNA"/>
</dbReference>
<evidence type="ECO:0000313" key="3">
    <source>
        <dbReference type="Proteomes" id="UP000507470"/>
    </source>
</evidence>
<accession>A0A6J8CTH6</accession>
<keyword evidence="1" id="KW-0472">Membrane</keyword>
<organism evidence="2 3">
    <name type="scientific">Mytilus coruscus</name>
    <name type="common">Sea mussel</name>
    <dbReference type="NCBI Taxonomy" id="42192"/>
    <lineage>
        <taxon>Eukaryota</taxon>
        <taxon>Metazoa</taxon>
        <taxon>Spiralia</taxon>
        <taxon>Lophotrochozoa</taxon>
        <taxon>Mollusca</taxon>
        <taxon>Bivalvia</taxon>
        <taxon>Autobranchia</taxon>
        <taxon>Pteriomorphia</taxon>
        <taxon>Mytilida</taxon>
        <taxon>Mytiloidea</taxon>
        <taxon>Mytilidae</taxon>
        <taxon>Mytilinae</taxon>
        <taxon>Mytilus</taxon>
    </lineage>
</organism>
<name>A0A6J8CTH6_MYTCO</name>
<reference evidence="2 3" key="1">
    <citation type="submission" date="2020-06" db="EMBL/GenBank/DDBJ databases">
        <authorList>
            <person name="Li R."/>
            <person name="Bekaert M."/>
        </authorList>
    </citation>
    <scope>NUCLEOTIDE SEQUENCE [LARGE SCALE GENOMIC DNA]</scope>
    <source>
        <strain evidence="3">wild</strain>
    </source>
</reference>
<sequence>MCSVSTDFLYLPPRLGKCQNHSDSITTLHPVNLALIEHFFSPETYNSIMGDTTFAQPIDLTIPNFHIYNHTFSNILAQDKQYHLSLKRMAQAASKEETIFTSLSEPLVDGELPVSSDWPDRNGIISIAALGLTALLALVCLVLFRRLQTLTTAFLLLQKATPIHGLLLASPMPTFHYVNTHQSTTEDTNSYIFNTQCNPWPFVTLSIITTATLALFIIYVWKKFQQTQGTKNFNRNHKWDHMHNNPIHVTAIMSIRLAHHTSDRYYRHAYNWILSIIYARTTARIANHKYSPNITFSYQVTFL</sequence>
<evidence type="ECO:0000256" key="1">
    <source>
        <dbReference type="SAM" id="Phobius"/>
    </source>
</evidence>
<keyword evidence="1" id="KW-0812">Transmembrane</keyword>
<dbReference type="OrthoDB" id="6078430at2759"/>
<proteinExistence type="predicted"/>
<dbReference type="AlphaFoldDB" id="A0A6J8CTH6"/>
<keyword evidence="3" id="KW-1185">Reference proteome</keyword>